<gene>
    <name evidence="1" type="ORF">SCBWM1_gp131</name>
</gene>
<dbReference type="GO" id="GO:0004527">
    <property type="term" value="F:exonuclease activity"/>
    <property type="evidence" value="ECO:0007669"/>
    <property type="project" value="UniProtKB-KW"/>
</dbReference>
<dbReference type="InterPro" id="IPR029060">
    <property type="entry name" value="PIN-like_dom_sf"/>
</dbReference>
<protein>
    <submittedName>
        <fullName evidence="1">5'-3' exonuclease</fullName>
    </submittedName>
</protein>
<evidence type="ECO:0000313" key="2">
    <source>
        <dbReference type="Proteomes" id="UP000274731"/>
    </source>
</evidence>
<keyword evidence="1" id="KW-0378">Hydrolase</keyword>
<keyword evidence="1" id="KW-0269">Exonuclease</keyword>
<proteinExistence type="predicted"/>
<name>A0A3G1L3Q2_9CAUD</name>
<dbReference type="Gene3D" id="3.40.50.1010">
    <property type="entry name" value="5'-nuclease"/>
    <property type="match status" value="1"/>
</dbReference>
<dbReference type="Proteomes" id="UP000274731">
    <property type="component" value="Segment"/>
</dbReference>
<accession>A0A3G1L3Q2</accession>
<dbReference type="SUPFAM" id="SSF88723">
    <property type="entry name" value="PIN domain-like"/>
    <property type="match status" value="1"/>
</dbReference>
<keyword evidence="2" id="KW-1185">Reference proteome</keyword>
<sequence>MTVKFEEEFRPFVSPCPVVVVDFNVYLHPILDWFEKNVAGRFNDEVEQKLIRAAWAIRINRGPEMLPYNKNYRFIVVADLRNKETGNYWRNDYKTEILREAWESYAETKKLDLKETPIHYKGNRGDKTENFYRVFDEGRDYCSTYYNFYAEPGYEADDIAGAIYRISRDNPETTAHRRQILLSTIDRDWSQLVDDDQRIYFANTRRPWPREKIQERLAGNRAVIEHTKHKMGYDLDHPRNLANWKEIHGDMGDNLPPNAPRELFDLCEPNEVFNVDKLGFIEDLRADLNDPNPNSQPEHYRTSMLALVRCLLEPPIET</sequence>
<evidence type="ECO:0000313" key="1">
    <source>
        <dbReference type="EMBL" id="ATW62815.1"/>
    </source>
</evidence>
<organism evidence="1 2">
    <name type="scientific">Synechococcus phage S-CBWM1</name>
    <dbReference type="NCBI Taxonomy" id="2053653"/>
    <lineage>
        <taxon>Viruses</taxon>
        <taxon>Duplodnaviria</taxon>
        <taxon>Heunggongvirae</taxon>
        <taxon>Uroviricota</taxon>
        <taxon>Caudoviricetes</taxon>
        <taxon>Aokuangvirus</taxon>
        <taxon>Aokuangvirus SCBWM1</taxon>
    </lineage>
</organism>
<dbReference type="EMBL" id="MG450654">
    <property type="protein sequence ID" value="ATW62815.1"/>
    <property type="molecule type" value="Genomic_DNA"/>
</dbReference>
<reference evidence="1 2" key="1">
    <citation type="journal article" date="2018" name="Environ. Microbiol.">
        <title>Novel phage-host interactions and evolution as revealed by a cyanomyovirus isolated from an estuarine environment.</title>
        <authorList>
            <person name="Xu Y."/>
            <person name="Zhang R."/>
            <person name="Wang N."/>
            <person name="Cai L."/>
            <person name="Tong Y."/>
            <person name="Sun Q."/>
            <person name="Chen F."/>
            <person name="Jiao N."/>
        </authorList>
    </citation>
    <scope>NUCLEOTIDE SEQUENCE [LARGE SCALE GENOMIC DNA]</scope>
</reference>
<keyword evidence="1" id="KW-0540">Nuclease</keyword>